<protein>
    <submittedName>
        <fullName evidence="2">Uncharacterized protein</fullName>
    </submittedName>
</protein>
<reference evidence="2" key="2">
    <citation type="journal article" date="2021" name="Genome Biol. Evol.">
        <title>Developing a high-quality reference genome for a parasitic bivalve with doubly uniparental inheritance (Bivalvia: Unionida).</title>
        <authorList>
            <person name="Smith C.H."/>
        </authorList>
    </citation>
    <scope>NUCLEOTIDE SEQUENCE</scope>
    <source>
        <strain evidence="2">CHS0354</strain>
        <tissue evidence="2">Mantle</tissue>
    </source>
</reference>
<reference evidence="2" key="1">
    <citation type="journal article" date="2021" name="Genome Biol. Evol.">
        <title>A High-Quality Reference Genome for a Parasitic Bivalve with Doubly Uniparental Inheritance (Bivalvia: Unionida).</title>
        <authorList>
            <person name="Smith C.H."/>
        </authorList>
    </citation>
    <scope>NUCLEOTIDE SEQUENCE</scope>
    <source>
        <strain evidence="2">CHS0354</strain>
    </source>
</reference>
<dbReference type="Proteomes" id="UP001195483">
    <property type="component" value="Unassembled WGS sequence"/>
</dbReference>
<gene>
    <name evidence="2" type="ORF">CHS0354_010114</name>
</gene>
<evidence type="ECO:0000313" key="3">
    <source>
        <dbReference type="Proteomes" id="UP001195483"/>
    </source>
</evidence>
<organism evidence="2 3">
    <name type="scientific">Potamilus streckersoni</name>
    <dbReference type="NCBI Taxonomy" id="2493646"/>
    <lineage>
        <taxon>Eukaryota</taxon>
        <taxon>Metazoa</taxon>
        <taxon>Spiralia</taxon>
        <taxon>Lophotrochozoa</taxon>
        <taxon>Mollusca</taxon>
        <taxon>Bivalvia</taxon>
        <taxon>Autobranchia</taxon>
        <taxon>Heteroconchia</taxon>
        <taxon>Palaeoheterodonta</taxon>
        <taxon>Unionida</taxon>
        <taxon>Unionoidea</taxon>
        <taxon>Unionidae</taxon>
        <taxon>Ambleminae</taxon>
        <taxon>Lampsilini</taxon>
        <taxon>Potamilus</taxon>
    </lineage>
</organism>
<proteinExistence type="predicted"/>
<feature type="compositionally biased region" description="Basic residues" evidence="1">
    <location>
        <begin position="127"/>
        <end position="143"/>
    </location>
</feature>
<evidence type="ECO:0000256" key="1">
    <source>
        <dbReference type="SAM" id="MobiDB-lite"/>
    </source>
</evidence>
<name>A0AAE0VIC9_9BIVA</name>
<dbReference type="EMBL" id="JAEAOA010000635">
    <property type="protein sequence ID" value="KAK3578731.1"/>
    <property type="molecule type" value="Genomic_DNA"/>
</dbReference>
<keyword evidence="3" id="KW-1185">Reference proteome</keyword>
<dbReference type="AlphaFoldDB" id="A0AAE0VIC9"/>
<evidence type="ECO:0000313" key="2">
    <source>
        <dbReference type="EMBL" id="KAK3578731.1"/>
    </source>
</evidence>
<accession>A0AAE0VIC9</accession>
<feature type="region of interest" description="Disordered" evidence="1">
    <location>
        <begin position="121"/>
        <end position="143"/>
    </location>
</feature>
<reference evidence="2" key="3">
    <citation type="submission" date="2023-05" db="EMBL/GenBank/DDBJ databases">
        <authorList>
            <person name="Smith C.H."/>
        </authorList>
    </citation>
    <scope>NUCLEOTIDE SEQUENCE</scope>
    <source>
        <strain evidence="2">CHS0354</strain>
        <tissue evidence="2">Mantle</tissue>
    </source>
</reference>
<sequence length="143" mass="16530">MPLLPFCKRRNCIYGKNQAIEFKGNAVKIYSPPPLIKNLGEKLVVVHFTDYPKKYPQERWGRNTGSRCGATGHLPRDCQYQAQIDAFPKHRSENVLSSCSNYYNNREYLNGDLTSRARTFRGESSHHIKTAKKTQHMTRRNGK</sequence>
<comment type="caution">
    <text evidence="2">The sequence shown here is derived from an EMBL/GenBank/DDBJ whole genome shotgun (WGS) entry which is preliminary data.</text>
</comment>